<dbReference type="PANTHER" id="PTHR11654">
    <property type="entry name" value="OLIGOPEPTIDE TRANSPORTER-RELATED"/>
    <property type="match status" value="1"/>
</dbReference>
<feature type="transmembrane region" description="Helical" evidence="6">
    <location>
        <begin position="225"/>
        <end position="245"/>
    </location>
</feature>
<dbReference type="AlphaFoldDB" id="A0A6A3AMB1"/>
<dbReference type="SUPFAM" id="SSF103473">
    <property type="entry name" value="MFS general substrate transporter"/>
    <property type="match status" value="1"/>
</dbReference>
<evidence type="ECO:0000313" key="8">
    <source>
        <dbReference type="Proteomes" id="UP000436088"/>
    </source>
</evidence>
<dbReference type="EMBL" id="VEPZ02000979">
    <property type="protein sequence ID" value="KAE8705751.1"/>
    <property type="molecule type" value="Genomic_DNA"/>
</dbReference>
<keyword evidence="8" id="KW-1185">Reference proteome</keyword>
<evidence type="ECO:0000256" key="3">
    <source>
        <dbReference type="ARBA" id="ARBA00022692"/>
    </source>
</evidence>
<evidence type="ECO:0000313" key="7">
    <source>
        <dbReference type="EMBL" id="KAE8705751.1"/>
    </source>
</evidence>
<comment type="similarity">
    <text evidence="2">Belongs to the major facilitator superfamily. Proton-dependent oligopeptide transporter (POT/PTR) (TC 2.A.17) family.</text>
</comment>
<evidence type="ECO:0000256" key="1">
    <source>
        <dbReference type="ARBA" id="ARBA00004141"/>
    </source>
</evidence>
<feature type="transmembrane region" description="Helical" evidence="6">
    <location>
        <begin position="68"/>
        <end position="90"/>
    </location>
</feature>
<comment type="subcellular location">
    <subcellularLocation>
        <location evidence="1">Membrane</location>
        <topology evidence="1">Multi-pass membrane protein</topology>
    </subcellularLocation>
</comment>
<feature type="transmembrane region" description="Helical" evidence="6">
    <location>
        <begin position="146"/>
        <end position="171"/>
    </location>
</feature>
<keyword evidence="3 6" id="KW-0812">Transmembrane</keyword>
<evidence type="ECO:0000256" key="6">
    <source>
        <dbReference type="SAM" id="Phobius"/>
    </source>
</evidence>
<dbReference type="InterPro" id="IPR000109">
    <property type="entry name" value="POT_fam"/>
</dbReference>
<protein>
    <submittedName>
        <fullName evidence="7">Uncharacterized protein</fullName>
    </submittedName>
</protein>
<keyword evidence="4 6" id="KW-1133">Transmembrane helix</keyword>
<dbReference type="InterPro" id="IPR036259">
    <property type="entry name" value="MFS_trans_sf"/>
</dbReference>
<dbReference type="GO" id="GO:0022857">
    <property type="term" value="F:transmembrane transporter activity"/>
    <property type="evidence" value="ECO:0007669"/>
    <property type="project" value="InterPro"/>
</dbReference>
<dbReference type="OrthoDB" id="975446at2759"/>
<feature type="transmembrane region" description="Helical" evidence="6">
    <location>
        <begin position="191"/>
        <end position="213"/>
    </location>
</feature>
<keyword evidence="5 6" id="KW-0472">Membrane</keyword>
<name>A0A6A3AMB1_HIBSY</name>
<gene>
    <name evidence="7" type="ORF">F3Y22_tig00110418pilonHSYRG00175</name>
</gene>
<sequence length="391" mass="44533">MLWLSSTPVSLGTSNRTLYIALLLILVGLAGEEASLPSILEKQFEDDEIAVDGRGTEKQKKREHNRIVWGRANLWSYGAAFLAKFTYWMLLPSNLGWEQRVKDSFIAVAVSYVVFICGRCCYELGRPTRLPVAARFKEATRLFKLIPLWLLFIPYTLVEAAGSTVFILQSYRLVNPRISRSLSEEIPPTSLYVLGKFTSFLVSASASFLIDKVWRNENKQHRARYVRMSVGLLIASGSSLSSWLVETRRLKLIGEEEDPMTQIPMTILWLAPQFALLGIANGLIKKGLADFFYDRAPVSMWDLEFLVNSGVMCIGYGLTAVAPFLAGGWIADEINDCRFDKYMRMLTFLNIAVVPVYIFFSLMFDWSIPEKVNWREIEIEMEDVEDVRLQL</sequence>
<comment type="caution">
    <text evidence="7">The sequence shown here is derived from an EMBL/GenBank/DDBJ whole genome shotgun (WGS) entry which is preliminary data.</text>
</comment>
<dbReference type="GO" id="GO:0016020">
    <property type="term" value="C:membrane"/>
    <property type="evidence" value="ECO:0007669"/>
    <property type="project" value="UniProtKB-SubCell"/>
</dbReference>
<evidence type="ECO:0000256" key="4">
    <source>
        <dbReference type="ARBA" id="ARBA00022989"/>
    </source>
</evidence>
<feature type="transmembrane region" description="Helical" evidence="6">
    <location>
        <begin position="20"/>
        <end position="40"/>
    </location>
</feature>
<feature type="transmembrane region" description="Helical" evidence="6">
    <location>
        <begin position="105"/>
        <end position="125"/>
    </location>
</feature>
<organism evidence="7 8">
    <name type="scientific">Hibiscus syriacus</name>
    <name type="common">Rose of Sharon</name>
    <dbReference type="NCBI Taxonomy" id="106335"/>
    <lineage>
        <taxon>Eukaryota</taxon>
        <taxon>Viridiplantae</taxon>
        <taxon>Streptophyta</taxon>
        <taxon>Embryophyta</taxon>
        <taxon>Tracheophyta</taxon>
        <taxon>Spermatophyta</taxon>
        <taxon>Magnoliopsida</taxon>
        <taxon>eudicotyledons</taxon>
        <taxon>Gunneridae</taxon>
        <taxon>Pentapetalae</taxon>
        <taxon>rosids</taxon>
        <taxon>malvids</taxon>
        <taxon>Malvales</taxon>
        <taxon>Malvaceae</taxon>
        <taxon>Malvoideae</taxon>
        <taxon>Hibiscus</taxon>
    </lineage>
</organism>
<dbReference type="Proteomes" id="UP000436088">
    <property type="component" value="Unassembled WGS sequence"/>
</dbReference>
<proteinExistence type="inferred from homology"/>
<evidence type="ECO:0000256" key="2">
    <source>
        <dbReference type="ARBA" id="ARBA00005982"/>
    </source>
</evidence>
<evidence type="ECO:0000256" key="5">
    <source>
        <dbReference type="ARBA" id="ARBA00023136"/>
    </source>
</evidence>
<dbReference type="Pfam" id="PF00854">
    <property type="entry name" value="PTR2"/>
    <property type="match status" value="1"/>
</dbReference>
<dbReference type="Gene3D" id="1.20.1250.20">
    <property type="entry name" value="MFS general substrate transporter like domains"/>
    <property type="match status" value="2"/>
</dbReference>
<feature type="transmembrane region" description="Helical" evidence="6">
    <location>
        <begin position="305"/>
        <end position="330"/>
    </location>
</feature>
<feature type="transmembrane region" description="Helical" evidence="6">
    <location>
        <begin position="265"/>
        <end position="284"/>
    </location>
</feature>
<feature type="transmembrane region" description="Helical" evidence="6">
    <location>
        <begin position="342"/>
        <end position="364"/>
    </location>
</feature>
<reference evidence="7" key="1">
    <citation type="submission" date="2019-09" db="EMBL/GenBank/DDBJ databases">
        <title>Draft genome information of white flower Hibiscus syriacus.</title>
        <authorList>
            <person name="Kim Y.-M."/>
        </authorList>
    </citation>
    <scope>NUCLEOTIDE SEQUENCE [LARGE SCALE GENOMIC DNA]</scope>
    <source>
        <strain evidence="7">YM2019G1</strain>
    </source>
</reference>
<accession>A0A6A3AMB1</accession>